<comment type="caution">
    <text evidence="2">The sequence shown here is derived from an EMBL/GenBank/DDBJ whole genome shotgun (WGS) entry which is preliminary data.</text>
</comment>
<protein>
    <submittedName>
        <fullName evidence="2">C-terminal processing protease CtpA/Prc, contains a PDZ domain</fullName>
    </submittedName>
</protein>
<organism evidence="2 3">
    <name type="scientific">Myxococcus fulvus</name>
    <dbReference type="NCBI Taxonomy" id="33"/>
    <lineage>
        <taxon>Bacteria</taxon>
        <taxon>Pseudomonadati</taxon>
        <taxon>Myxococcota</taxon>
        <taxon>Myxococcia</taxon>
        <taxon>Myxococcales</taxon>
        <taxon>Cystobacterineae</taxon>
        <taxon>Myxococcaceae</taxon>
        <taxon>Myxococcus</taxon>
    </lineage>
</organism>
<dbReference type="GO" id="GO:0006508">
    <property type="term" value="P:proteolysis"/>
    <property type="evidence" value="ECO:0007669"/>
    <property type="project" value="UniProtKB-KW"/>
</dbReference>
<reference evidence="2 3" key="1">
    <citation type="submission" date="2016-10" db="EMBL/GenBank/DDBJ databases">
        <authorList>
            <person name="Varghese N."/>
            <person name="Submissions S."/>
        </authorList>
    </citation>
    <scope>NUCLEOTIDE SEQUENCE [LARGE SCALE GENOMIC DNA]</scope>
    <source>
        <strain evidence="2 3">DSM 16525</strain>
    </source>
</reference>
<name>A0ABY1BWR9_MYXFU</name>
<keyword evidence="2" id="KW-0645">Protease</keyword>
<evidence type="ECO:0000259" key="1">
    <source>
        <dbReference type="SMART" id="SM00245"/>
    </source>
</evidence>
<dbReference type="InterPro" id="IPR029045">
    <property type="entry name" value="ClpP/crotonase-like_dom_sf"/>
</dbReference>
<gene>
    <name evidence="2" type="ORF">SAMN05443572_101612</name>
</gene>
<dbReference type="Proteomes" id="UP000183760">
    <property type="component" value="Unassembled WGS sequence"/>
</dbReference>
<evidence type="ECO:0000313" key="2">
    <source>
        <dbReference type="EMBL" id="SES93289.1"/>
    </source>
</evidence>
<proteinExistence type="predicted"/>
<dbReference type="SUPFAM" id="SSF52096">
    <property type="entry name" value="ClpP/crotonase"/>
    <property type="match status" value="1"/>
</dbReference>
<evidence type="ECO:0000313" key="3">
    <source>
        <dbReference type="Proteomes" id="UP000183760"/>
    </source>
</evidence>
<feature type="domain" description="Tail specific protease" evidence="1">
    <location>
        <begin position="560"/>
        <end position="768"/>
    </location>
</feature>
<sequence>MKAARGASEQFARELSRAGGVEQAGPSSEVVVEHVRIRRVPTWTLGVGVLTVLLGAGVGVGAEVRGPGARVEPALENAAVLGRVWGEVKYAHPALATGAVDWDAALLAALPGALAASTPEALAATVGGMLRTLEDPLTRVVRDEPVVATSTAPGPLSRWVGDVLVLDLDRRFANVDALYPAMSALEPELARARRVVIDLRVSGGDAATWAEMSLGFLERSLVAEELTAPAERFRVYSGHPVQWGPSSGGYSASVETRLARRFTPVSGTPKRSVALLVNARTPLTPLVLALMSTPRTRIVAQGGLDESSAVRTRTLPLPGGYRAVVRASELVFASGASGLLADVTVPVEADEGDSGPAFQAALRGVRSGTMGTRTRASASPSRPGSTLPIVSTEALYEDPAYPPEPHRLLAVIRFWNVMRFFHPDPKALRDWDSVLPTFLGPAREAADARAYTQVLYTLAARVHDGHIFVAEQGQPLRALAEANAPVVLRPIQGRFIVTELPAPEVTRAAGIQVGDEVVAVDQEPVALHARRLTSLLGASHDAARAERVASLLLAGADGKHVEVMLQGADGRLKESRLPRSRDFLPFLRPPPRDDAPWKMLSGGIGYVDLRRLRAESVDPMLTAMKDTRGLVLDLRGYPQGSAWALAPRLNTRGATTSALISRPRLSAGERLEERFPTLLPPGNGPLYRGHVILLVDARTLSQGEYTAMMVRAASGARLVGSATAGAVGDTTNVCLPGAVCVLFTGQRFETPEGQTVQGVGLRPDVEVHPTLEGLRAGRDEVLERALSLLNEATAR</sequence>
<dbReference type="PANTHER" id="PTHR32060:SF30">
    <property type="entry name" value="CARBOXY-TERMINAL PROCESSING PROTEASE CTPA"/>
    <property type="match status" value="1"/>
</dbReference>
<dbReference type="GO" id="GO:0008233">
    <property type="term" value="F:peptidase activity"/>
    <property type="evidence" value="ECO:0007669"/>
    <property type="project" value="UniProtKB-KW"/>
</dbReference>
<accession>A0ABY1BWR9</accession>
<keyword evidence="2" id="KW-0378">Hydrolase</keyword>
<dbReference type="InterPro" id="IPR005151">
    <property type="entry name" value="Tail-specific_protease"/>
</dbReference>
<dbReference type="EMBL" id="FOIB01000001">
    <property type="protein sequence ID" value="SES93289.1"/>
    <property type="molecule type" value="Genomic_DNA"/>
</dbReference>
<dbReference type="Gene3D" id="3.90.226.10">
    <property type="entry name" value="2-enoyl-CoA Hydratase, Chain A, domain 1"/>
    <property type="match status" value="1"/>
</dbReference>
<dbReference type="PANTHER" id="PTHR32060">
    <property type="entry name" value="TAIL-SPECIFIC PROTEASE"/>
    <property type="match status" value="1"/>
</dbReference>
<dbReference type="SMART" id="SM00245">
    <property type="entry name" value="TSPc"/>
    <property type="match status" value="1"/>
</dbReference>
<dbReference type="Pfam" id="PF03572">
    <property type="entry name" value="Peptidase_S41"/>
    <property type="match status" value="1"/>
</dbReference>
<keyword evidence="3" id="KW-1185">Reference proteome</keyword>